<reference evidence="1 2" key="1">
    <citation type="submission" date="2016-03" db="EMBL/GenBank/DDBJ databases">
        <authorList>
            <person name="Heylen K."/>
            <person name="De Vos P."/>
            <person name="Vekeman B."/>
        </authorList>
    </citation>
    <scope>NUCLEOTIDE SEQUENCE [LARGE SCALE GENOMIC DNA]</scope>
    <source>
        <strain evidence="1 2">R-49807</strain>
    </source>
</reference>
<evidence type="ECO:0000313" key="2">
    <source>
        <dbReference type="Proteomes" id="UP000077734"/>
    </source>
</evidence>
<dbReference type="Proteomes" id="UP000077734">
    <property type="component" value="Unassembled WGS sequence"/>
</dbReference>
<proteinExistence type="predicted"/>
<comment type="caution">
    <text evidence="1">The sequence shown here is derived from an EMBL/GenBank/DDBJ whole genome shotgun (WGS) entry which is preliminary data.</text>
</comment>
<dbReference type="RefSeq" id="WP_064023617.1">
    <property type="nucleotide sequence ID" value="NZ_LUUL01000081.1"/>
</dbReference>
<accession>A0AA91I519</accession>
<evidence type="ECO:0000313" key="1">
    <source>
        <dbReference type="EMBL" id="OAI25470.1"/>
    </source>
</evidence>
<gene>
    <name evidence="1" type="ORF">A1356_13470</name>
</gene>
<sequence>MRQSQTAKQEAIAAINLLPDTVDFEEIVYRLYVLNKIHQGLRDVEQGNDIASEQLLHEIEQW</sequence>
<name>A0AA91I519_9GAMM</name>
<dbReference type="EMBL" id="LUUL01000081">
    <property type="protein sequence ID" value="OAI25470.1"/>
    <property type="molecule type" value="Genomic_DNA"/>
</dbReference>
<keyword evidence="2" id="KW-1185">Reference proteome</keyword>
<dbReference type="AlphaFoldDB" id="A0AA91I519"/>
<protein>
    <submittedName>
        <fullName evidence="1">Uncharacterized protein</fullName>
    </submittedName>
</protein>
<organism evidence="1 2">
    <name type="scientific">Methylomonas koyamae</name>
    <dbReference type="NCBI Taxonomy" id="702114"/>
    <lineage>
        <taxon>Bacteria</taxon>
        <taxon>Pseudomonadati</taxon>
        <taxon>Pseudomonadota</taxon>
        <taxon>Gammaproteobacteria</taxon>
        <taxon>Methylococcales</taxon>
        <taxon>Methylococcaceae</taxon>
        <taxon>Methylomonas</taxon>
    </lineage>
</organism>